<dbReference type="GO" id="GO:0005737">
    <property type="term" value="C:cytoplasm"/>
    <property type="evidence" value="ECO:0007669"/>
    <property type="project" value="UniProtKB-SubCell"/>
</dbReference>
<dbReference type="Proteomes" id="UP000242146">
    <property type="component" value="Unassembled WGS sequence"/>
</dbReference>
<feature type="repeat" description="WD" evidence="6">
    <location>
        <begin position="241"/>
        <end position="262"/>
    </location>
</feature>
<feature type="repeat" description="WD" evidence="6">
    <location>
        <begin position="263"/>
        <end position="295"/>
    </location>
</feature>
<dbReference type="AlphaFoldDB" id="A0A1X2GFI1"/>
<dbReference type="PANTHER" id="PTHR22842">
    <property type="entry name" value="WD40 REPEAT PROTEIN"/>
    <property type="match status" value="1"/>
</dbReference>
<keyword evidence="3 6" id="KW-0853">WD repeat</keyword>
<protein>
    <submittedName>
        <fullName evidence="7">WD40 repeat-like protein</fullName>
    </submittedName>
</protein>
<feature type="repeat" description="WD" evidence="6">
    <location>
        <begin position="11"/>
        <end position="52"/>
    </location>
</feature>
<dbReference type="SUPFAM" id="SSF50978">
    <property type="entry name" value="WD40 repeat-like"/>
    <property type="match status" value="1"/>
</dbReference>
<keyword evidence="8" id="KW-1185">Reference proteome</keyword>
<dbReference type="InterPro" id="IPR001680">
    <property type="entry name" value="WD40_rpt"/>
</dbReference>
<proteinExistence type="inferred from homology"/>
<comment type="caution">
    <text evidence="7">The sequence shown here is derived from an EMBL/GenBank/DDBJ whole genome shotgun (WGS) entry which is preliminary data.</text>
</comment>
<evidence type="ECO:0000313" key="8">
    <source>
        <dbReference type="Proteomes" id="UP000242146"/>
    </source>
</evidence>
<keyword evidence="2" id="KW-0963">Cytoplasm</keyword>
<dbReference type="GO" id="GO:0045292">
    <property type="term" value="P:mRNA cis splicing, via spliceosome"/>
    <property type="evidence" value="ECO:0007669"/>
    <property type="project" value="EnsemblFungi"/>
</dbReference>
<evidence type="ECO:0000256" key="4">
    <source>
        <dbReference type="ARBA" id="ARBA00022737"/>
    </source>
</evidence>
<dbReference type="PROSITE" id="PS50082">
    <property type="entry name" value="WD_REPEATS_2"/>
    <property type="match status" value="5"/>
</dbReference>
<dbReference type="PROSITE" id="PS00678">
    <property type="entry name" value="WD_REPEATS_1"/>
    <property type="match status" value="3"/>
</dbReference>
<evidence type="ECO:0000256" key="6">
    <source>
        <dbReference type="PROSITE-ProRule" id="PRU00221"/>
    </source>
</evidence>
<dbReference type="PANTHER" id="PTHR22842:SF3">
    <property type="entry name" value="WD REPEAT DOMAIN-CONTAINING PROTEIN 83"/>
    <property type="match status" value="1"/>
</dbReference>
<comment type="subcellular location">
    <subcellularLocation>
        <location evidence="1">Cytoplasm</location>
    </subcellularLocation>
</comment>
<dbReference type="PRINTS" id="PR00320">
    <property type="entry name" value="GPROTEINBRPT"/>
</dbReference>
<organism evidence="7 8">
    <name type="scientific">Hesseltinella vesiculosa</name>
    <dbReference type="NCBI Taxonomy" id="101127"/>
    <lineage>
        <taxon>Eukaryota</taxon>
        <taxon>Fungi</taxon>
        <taxon>Fungi incertae sedis</taxon>
        <taxon>Mucoromycota</taxon>
        <taxon>Mucoromycotina</taxon>
        <taxon>Mucoromycetes</taxon>
        <taxon>Mucorales</taxon>
        <taxon>Cunninghamellaceae</taxon>
        <taxon>Hesseltinella</taxon>
    </lineage>
</organism>
<dbReference type="OrthoDB" id="1068471at2759"/>
<dbReference type="STRING" id="101127.A0A1X2GFI1"/>
<dbReference type="SMART" id="SM00320">
    <property type="entry name" value="WD40"/>
    <property type="match status" value="6"/>
</dbReference>
<keyword evidence="4" id="KW-0677">Repeat</keyword>
<dbReference type="InterPro" id="IPR051980">
    <property type="entry name" value="WD_repeat_MORG1"/>
</dbReference>
<sequence>MAYPTECIQTLKGHKGPVNVIRYNVHGQYCVSGGRDRSVRLWNPKTGNHLYSYEGHGREVLGVSVSRDNAKLASCSADKAVILWDVSTGQLQRKFTDHWERVNAVDFNDDNSLLISGSFDSTLRIWDLRSSNFHAIQVIEDAKDSIMSLQVRGTEIICGCNDGKLRTYDLRAGQLFEDQLGAPVTSTRMSNDTNCILVNTLNSTIRLMDKANGQQLAEFKGHKHETYKVDSALSFDDAQCISGSEDGQIYIWNVADGLLLKTLASHRGVISSVDAHPTDLGLVSGGDDGLVRVWQ</sequence>
<accession>A0A1X2GFI1</accession>
<dbReference type="EMBL" id="MCGT01000017">
    <property type="protein sequence ID" value="ORX52668.1"/>
    <property type="molecule type" value="Genomic_DNA"/>
</dbReference>
<evidence type="ECO:0000313" key="7">
    <source>
        <dbReference type="EMBL" id="ORX52668.1"/>
    </source>
</evidence>
<evidence type="ECO:0000256" key="2">
    <source>
        <dbReference type="ARBA" id="ARBA00022490"/>
    </source>
</evidence>
<evidence type="ECO:0000256" key="5">
    <source>
        <dbReference type="ARBA" id="ARBA00038145"/>
    </source>
</evidence>
<dbReference type="InterPro" id="IPR015943">
    <property type="entry name" value="WD40/YVTN_repeat-like_dom_sf"/>
</dbReference>
<feature type="repeat" description="WD" evidence="6">
    <location>
        <begin position="53"/>
        <end position="94"/>
    </location>
</feature>
<dbReference type="InterPro" id="IPR019775">
    <property type="entry name" value="WD40_repeat_CS"/>
</dbReference>
<dbReference type="InterPro" id="IPR020472">
    <property type="entry name" value="WD40_PAC1"/>
</dbReference>
<dbReference type="Pfam" id="PF00400">
    <property type="entry name" value="WD40"/>
    <property type="match status" value="5"/>
</dbReference>
<evidence type="ECO:0000256" key="1">
    <source>
        <dbReference type="ARBA" id="ARBA00004496"/>
    </source>
</evidence>
<dbReference type="InterPro" id="IPR036322">
    <property type="entry name" value="WD40_repeat_dom_sf"/>
</dbReference>
<dbReference type="Gene3D" id="2.130.10.10">
    <property type="entry name" value="YVTN repeat-like/Quinoprotein amine dehydrogenase"/>
    <property type="match status" value="2"/>
</dbReference>
<name>A0A1X2GFI1_9FUNG</name>
<comment type="similarity">
    <text evidence="5">Belongs to the WD repeat MORG1 family.</text>
</comment>
<reference evidence="7 8" key="1">
    <citation type="submission" date="2016-07" db="EMBL/GenBank/DDBJ databases">
        <title>Pervasive Adenine N6-methylation of Active Genes in Fungi.</title>
        <authorList>
            <consortium name="DOE Joint Genome Institute"/>
            <person name="Mondo S.J."/>
            <person name="Dannebaum R.O."/>
            <person name="Kuo R.C."/>
            <person name="Labutti K."/>
            <person name="Haridas S."/>
            <person name="Kuo A."/>
            <person name="Salamov A."/>
            <person name="Ahrendt S.R."/>
            <person name="Lipzen A."/>
            <person name="Sullivan W."/>
            <person name="Andreopoulos W.B."/>
            <person name="Clum A."/>
            <person name="Lindquist E."/>
            <person name="Daum C."/>
            <person name="Ramamoorthy G.K."/>
            <person name="Gryganskyi A."/>
            <person name="Culley D."/>
            <person name="Magnuson J.K."/>
            <person name="James T.Y."/>
            <person name="O'Malley M.A."/>
            <person name="Stajich J.E."/>
            <person name="Spatafora J.W."/>
            <person name="Visel A."/>
            <person name="Grigoriev I.V."/>
        </authorList>
    </citation>
    <scope>NUCLEOTIDE SEQUENCE [LARGE SCALE GENOMIC DNA]</scope>
    <source>
        <strain evidence="7 8">NRRL 3301</strain>
    </source>
</reference>
<feature type="repeat" description="WD" evidence="6">
    <location>
        <begin position="95"/>
        <end position="136"/>
    </location>
</feature>
<dbReference type="PROSITE" id="PS50294">
    <property type="entry name" value="WD_REPEATS_REGION"/>
    <property type="match status" value="4"/>
</dbReference>
<evidence type="ECO:0000256" key="3">
    <source>
        <dbReference type="ARBA" id="ARBA00022574"/>
    </source>
</evidence>
<dbReference type="PIRSF" id="PIRSF002394">
    <property type="entry name" value="GN-bd_beta"/>
    <property type="match status" value="1"/>
</dbReference>
<dbReference type="GO" id="GO:0071013">
    <property type="term" value="C:catalytic step 2 spliceosome"/>
    <property type="evidence" value="ECO:0007669"/>
    <property type="project" value="TreeGrafter"/>
</dbReference>
<dbReference type="CDD" id="cd00200">
    <property type="entry name" value="WD40"/>
    <property type="match status" value="1"/>
</dbReference>
<gene>
    <name evidence="7" type="ORF">DM01DRAFT_1346356</name>
</gene>